<dbReference type="AlphaFoldDB" id="A0A8X7CPB3"/>
<name>A0A8X7CPB3_9ARAC</name>
<organism evidence="2 3">
    <name type="scientific">Trichonephila inaurata madagascariensis</name>
    <dbReference type="NCBI Taxonomy" id="2747483"/>
    <lineage>
        <taxon>Eukaryota</taxon>
        <taxon>Metazoa</taxon>
        <taxon>Ecdysozoa</taxon>
        <taxon>Arthropoda</taxon>
        <taxon>Chelicerata</taxon>
        <taxon>Arachnida</taxon>
        <taxon>Araneae</taxon>
        <taxon>Araneomorphae</taxon>
        <taxon>Entelegynae</taxon>
        <taxon>Araneoidea</taxon>
        <taxon>Nephilidae</taxon>
        <taxon>Trichonephila</taxon>
        <taxon>Trichonephila inaurata</taxon>
    </lineage>
</organism>
<comment type="caution">
    <text evidence="2">The sequence shown here is derived from an EMBL/GenBank/DDBJ whole genome shotgun (WGS) entry which is preliminary data.</text>
</comment>
<gene>
    <name evidence="2" type="ORF">TNIN_425701</name>
</gene>
<dbReference type="OrthoDB" id="10440384at2759"/>
<dbReference type="Proteomes" id="UP000886998">
    <property type="component" value="Unassembled WGS sequence"/>
</dbReference>
<evidence type="ECO:0000313" key="2">
    <source>
        <dbReference type="EMBL" id="GFY75738.1"/>
    </source>
</evidence>
<sequence>MVLSITILSKSSCCNALGSNFSLEEKFISVLEKIASLFVTRSGIDAGTRANCEQSESQWQTGGVIKRHPRRVWLTAASGIRGTGNPIPFLQRSFGMDNGLHEEYSISDRANCSPGKSLFRTKEKEKKKKELLGTGKRMPTENKHHGAQCVQLSLSSGDGKGPGRYTESRDI</sequence>
<evidence type="ECO:0000313" key="3">
    <source>
        <dbReference type="Proteomes" id="UP000886998"/>
    </source>
</evidence>
<dbReference type="EMBL" id="BMAV01021592">
    <property type="protein sequence ID" value="GFY75738.1"/>
    <property type="molecule type" value="Genomic_DNA"/>
</dbReference>
<feature type="compositionally biased region" description="Basic and acidic residues" evidence="1">
    <location>
        <begin position="120"/>
        <end position="131"/>
    </location>
</feature>
<accession>A0A8X7CPB3</accession>
<feature type="region of interest" description="Disordered" evidence="1">
    <location>
        <begin position="115"/>
        <end position="171"/>
    </location>
</feature>
<evidence type="ECO:0000256" key="1">
    <source>
        <dbReference type="SAM" id="MobiDB-lite"/>
    </source>
</evidence>
<reference evidence="2" key="1">
    <citation type="submission" date="2020-08" db="EMBL/GenBank/DDBJ databases">
        <title>Multicomponent nature underlies the extraordinary mechanical properties of spider dragline silk.</title>
        <authorList>
            <person name="Kono N."/>
            <person name="Nakamura H."/>
            <person name="Mori M."/>
            <person name="Yoshida Y."/>
            <person name="Ohtoshi R."/>
            <person name="Malay A.D."/>
            <person name="Moran D.A.P."/>
            <person name="Tomita M."/>
            <person name="Numata K."/>
            <person name="Arakawa K."/>
        </authorList>
    </citation>
    <scope>NUCLEOTIDE SEQUENCE</scope>
</reference>
<protein>
    <submittedName>
        <fullName evidence="2">Uncharacterized protein</fullName>
    </submittedName>
</protein>
<proteinExistence type="predicted"/>
<keyword evidence="3" id="KW-1185">Reference proteome</keyword>